<dbReference type="Proteomes" id="UP000886520">
    <property type="component" value="Chromosome 9"/>
</dbReference>
<accession>A0A9D4ZIX7</accession>
<proteinExistence type="predicted"/>
<keyword evidence="2" id="KW-1185">Reference proteome</keyword>
<comment type="caution">
    <text evidence="1">The sequence shown here is derived from an EMBL/GenBank/DDBJ whole genome shotgun (WGS) entry which is preliminary data.</text>
</comment>
<organism evidence="1 2">
    <name type="scientific">Adiantum capillus-veneris</name>
    <name type="common">Maidenhair fern</name>
    <dbReference type="NCBI Taxonomy" id="13818"/>
    <lineage>
        <taxon>Eukaryota</taxon>
        <taxon>Viridiplantae</taxon>
        <taxon>Streptophyta</taxon>
        <taxon>Embryophyta</taxon>
        <taxon>Tracheophyta</taxon>
        <taxon>Polypodiopsida</taxon>
        <taxon>Polypodiidae</taxon>
        <taxon>Polypodiales</taxon>
        <taxon>Pteridineae</taxon>
        <taxon>Pteridaceae</taxon>
        <taxon>Vittarioideae</taxon>
        <taxon>Adiantum</taxon>
    </lineage>
</organism>
<name>A0A9D4ZIX7_ADICA</name>
<protein>
    <submittedName>
        <fullName evidence="1">Uncharacterized protein</fullName>
    </submittedName>
</protein>
<evidence type="ECO:0000313" key="2">
    <source>
        <dbReference type="Proteomes" id="UP000886520"/>
    </source>
</evidence>
<dbReference type="EMBL" id="JABFUD020000009">
    <property type="protein sequence ID" value="KAI5075592.1"/>
    <property type="molecule type" value="Genomic_DNA"/>
</dbReference>
<sequence length="86" mass="9915">MAEFMGNVDGFPYLGLKQNLKCSFFVSADGRRTCGFCAFQFVNRKSKCMFISRIYIQKPILTIPLSSRIISRIRLVNRYLPIQEGL</sequence>
<dbReference type="AlphaFoldDB" id="A0A9D4ZIX7"/>
<reference evidence="1" key="1">
    <citation type="submission" date="2021-01" db="EMBL/GenBank/DDBJ databases">
        <title>Adiantum capillus-veneris genome.</title>
        <authorList>
            <person name="Fang Y."/>
            <person name="Liao Q."/>
        </authorList>
    </citation>
    <scope>NUCLEOTIDE SEQUENCE</scope>
    <source>
        <strain evidence="1">H3</strain>
        <tissue evidence="1">Leaf</tissue>
    </source>
</reference>
<gene>
    <name evidence="1" type="ORF">GOP47_0009668</name>
</gene>
<evidence type="ECO:0000313" key="1">
    <source>
        <dbReference type="EMBL" id="KAI5075592.1"/>
    </source>
</evidence>